<keyword evidence="4" id="KW-1185">Reference proteome</keyword>
<comment type="caution">
    <text evidence="3">The sequence shown here is derived from an EMBL/GenBank/DDBJ whole genome shotgun (WGS) entry which is preliminary data.</text>
</comment>
<evidence type="ECO:0000313" key="3">
    <source>
        <dbReference type="EMBL" id="KXZ13142.1"/>
    </source>
</evidence>
<reference evidence="4" key="1">
    <citation type="submission" date="2016-02" db="EMBL/GenBank/DDBJ databases">
        <authorList>
            <person name="Dunlap C."/>
        </authorList>
    </citation>
    <scope>NUCLEOTIDE SEQUENCE [LARGE SCALE GENOMIC DNA]</scope>
    <source>
        <strain evidence="4">NRRL B-41092</strain>
    </source>
</reference>
<proteinExistence type="predicted"/>
<name>A0A150F4J8_9BACI</name>
<feature type="region of interest" description="Disordered" evidence="1">
    <location>
        <begin position="1"/>
        <end position="23"/>
    </location>
</feature>
<evidence type="ECO:0000256" key="1">
    <source>
        <dbReference type="SAM" id="MobiDB-lite"/>
    </source>
</evidence>
<keyword evidence="2" id="KW-0472">Membrane</keyword>
<dbReference type="EMBL" id="LSBA01000039">
    <property type="protein sequence ID" value="KXZ13142.1"/>
    <property type="molecule type" value="Genomic_DNA"/>
</dbReference>
<dbReference type="Proteomes" id="UP000075430">
    <property type="component" value="Unassembled WGS sequence"/>
</dbReference>
<organism evidence="3 4">
    <name type="scientific">Bacillus nakamurai</name>
    <dbReference type="NCBI Taxonomy" id="1793963"/>
    <lineage>
        <taxon>Bacteria</taxon>
        <taxon>Bacillati</taxon>
        <taxon>Bacillota</taxon>
        <taxon>Bacilli</taxon>
        <taxon>Bacillales</taxon>
        <taxon>Bacillaceae</taxon>
        <taxon>Bacillus</taxon>
    </lineage>
</organism>
<dbReference type="AlphaFoldDB" id="A0A150F4J8"/>
<gene>
    <name evidence="3" type="ORF">AXI58_05550</name>
</gene>
<protein>
    <recommendedName>
        <fullName evidence="5">Bacteriocin</fullName>
    </recommendedName>
</protein>
<evidence type="ECO:0000256" key="2">
    <source>
        <dbReference type="SAM" id="Phobius"/>
    </source>
</evidence>
<keyword evidence="2" id="KW-0812">Transmembrane</keyword>
<feature type="compositionally biased region" description="Polar residues" evidence="1">
    <location>
        <begin position="7"/>
        <end position="20"/>
    </location>
</feature>
<accession>A0A150F4J8</accession>
<keyword evidence="2" id="KW-1133">Transmembrane helix</keyword>
<evidence type="ECO:0008006" key="5">
    <source>
        <dbReference type="Google" id="ProtNLM"/>
    </source>
</evidence>
<dbReference type="RefSeq" id="WP_061523369.1">
    <property type="nucleotide sequence ID" value="NZ_JARLZY010000012.1"/>
</dbReference>
<evidence type="ECO:0000313" key="4">
    <source>
        <dbReference type="Proteomes" id="UP000075430"/>
    </source>
</evidence>
<sequence length="69" mass="6894">MLHNFEKSNNMNELSEQEMLNTDGGGWRDLAGAAAVMGGTALAVGAAGGPVGFAAGIGLAILTRPGHAK</sequence>
<feature type="transmembrane region" description="Helical" evidence="2">
    <location>
        <begin position="30"/>
        <end position="62"/>
    </location>
</feature>